<gene>
    <name evidence="2" type="ORF">ACFQFQ_14450</name>
</gene>
<name>A0ABW2B3V7_9RHOB</name>
<dbReference type="EMBL" id="JBHSWG010000001">
    <property type="protein sequence ID" value="MFC6760414.1"/>
    <property type="molecule type" value="Genomic_DNA"/>
</dbReference>
<comment type="caution">
    <text evidence="2">The sequence shown here is derived from an EMBL/GenBank/DDBJ whole genome shotgun (WGS) entry which is preliminary data.</text>
</comment>
<dbReference type="Proteomes" id="UP001596353">
    <property type="component" value="Unassembled WGS sequence"/>
</dbReference>
<evidence type="ECO:0000313" key="2">
    <source>
        <dbReference type="EMBL" id="MFC6760414.1"/>
    </source>
</evidence>
<evidence type="ECO:0000313" key="3">
    <source>
        <dbReference type="Proteomes" id="UP001596353"/>
    </source>
</evidence>
<evidence type="ECO:0000256" key="1">
    <source>
        <dbReference type="SAM" id="MobiDB-lite"/>
    </source>
</evidence>
<sequence>MPDAKPFAEQVEGPVKATGSLSQTPDGWRIRTDATGPYDLTAAVEGLVSPAIDIRFDLSVPDLPPLAPQVRGPLKATGTLRQTDAGFVVDTEATGPYGAKALVAGLATGPDMSLNFNLSVPNVNPLLPGVNGPLSANGKVYQTPEGLAVDTQASGPYSARATVTGVVTGANAAVDYTLAMPNLAAIVPQLNGPLDVDGSARRQGGAWQINTAARGPGGTQASVSGQVAENGTLNLDIAGTAPLGLSKPFIEPRSLQGQARFDLTVNGPRAVFCLWPDHDNGRDLERAKPAHRA</sequence>
<proteinExistence type="predicted"/>
<organism evidence="2 3">
    <name type="scientific">Sulfitobacter porphyrae</name>
    <dbReference type="NCBI Taxonomy" id="1246864"/>
    <lineage>
        <taxon>Bacteria</taxon>
        <taxon>Pseudomonadati</taxon>
        <taxon>Pseudomonadota</taxon>
        <taxon>Alphaproteobacteria</taxon>
        <taxon>Rhodobacterales</taxon>
        <taxon>Roseobacteraceae</taxon>
        <taxon>Sulfitobacter</taxon>
    </lineage>
</organism>
<reference evidence="3" key="1">
    <citation type="journal article" date="2019" name="Int. J. Syst. Evol. Microbiol.">
        <title>The Global Catalogue of Microorganisms (GCM) 10K type strain sequencing project: providing services to taxonomists for standard genome sequencing and annotation.</title>
        <authorList>
            <consortium name="The Broad Institute Genomics Platform"/>
            <consortium name="The Broad Institute Genome Sequencing Center for Infectious Disease"/>
            <person name="Wu L."/>
            <person name="Ma J."/>
        </authorList>
    </citation>
    <scope>NUCLEOTIDE SEQUENCE [LARGE SCALE GENOMIC DNA]</scope>
    <source>
        <strain evidence="3">CCUG 66188</strain>
    </source>
</reference>
<accession>A0ABW2B3V7</accession>
<feature type="region of interest" description="Disordered" evidence="1">
    <location>
        <begin position="1"/>
        <end position="25"/>
    </location>
</feature>
<keyword evidence="3" id="KW-1185">Reference proteome</keyword>
<protein>
    <recommendedName>
        <fullName evidence="4">DUF3971 domain-containing protein</fullName>
    </recommendedName>
</protein>
<evidence type="ECO:0008006" key="4">
    <source>
        <dbReference type="Google" id="ProtNLM"/>
    </source>
</evidence>